<dbReference type="PROSITE" id="PS00829">
    <property type="entry name" value="GREAB_1"/>
    <property type="match status" value="1"/>
</dbReference>
<dbReference type="PIRSF" id="PIRSF006092">
    <property type="entry name" value="GreA_GreB"/>
    <property type="match status" value="1"/>
</dbReference>
<dbReference type="EMBL" id="CP002480">
    <property type="protein sequence ID" value="ADW70722.1"/>
    <property type="molecule type" value="Genomic_DNA"/>
</dbReference>
<dbReference type="OrthoDB" id="9808774at2"/>
<dbReference type="STRING" id="1198114.AciX9_3721"/>
<evidence type="ECO:0000313" key="11">
    <source>
        <dbReference type="EMBL" id="ADW70722.1"/>
    </source>
</evidence>
<dbReference type="InterPro" id="IPR028624">
    <property type="entry name" value="Tscrpt_elong_fac_GreA/B"/>
</dbReference>
<sequence length="173" mass="18894">MPEHIKAKLAEEIKALEYELTTELPAEIKKAVALGDLSENAEYHMAKQRQVFVNARLGQLKKRMGELAMVNLANIPHDKTGFGSRITVFDSTKDEEIVYQLVTSEESDVSKGLISTTSPIGRALLNKEVGDTVTVVTPNGKRELEVLKLATIHDIALELAAVHETAAAGTTKE</sequence>
<keyword evidence="3 8" id="KW-0805">Transcription regulation</keyword>
<dbReference type="PANTHER" id="PTHR30437">
    <property type="entry name" value="TRANSCRIPTION ELONGATION FACTOR GREA"/>
    <property type="match status" value="1"/>
</dbReference>
<dbReference type="GO" id="GO:0006354">
    <property type="term" value="P:DNA-templated transcription elongation"/>
    <property type="evidence" value="ECO:0007669"/>
    <property type="project" value="TreeGrafter"/>
</dbReference>
<protein>
    <recommendedName>
        <fullName evidence="2 8">Transcription elongation factor GreA</fullName>
    </recommendedName>
    <alternativeName>
        <fullName evidence="7 8">Transcript cleavage factor GreA</fullName>
    </alternativeName>
</protein>
<accession>E8WVW3</accession>
<evidence type="ECO:0000259" key="10">
    <source>
        <dbReference type="Pfam" id="PF03449"/>
    </source>
</evidence>
<dbReference type="InterPro" id="IPR036805">
    <property type="entry name" value="Tscrpt_elong_fac_GreA/B_N_sf"/>
</dbReference>
<dbReference type="KEGG" id="acm:AciX9_3721"/>
<dbReference type="InterPro" id="IPR022691">
    <property type="entry name" value="Tscrpt_elong_fac_GreA/B_N"/>
</dbReference>
<dbReference type="SUPFAM" id="SSF46557">
    <property type="entry name" value="GreA transcript cleavage protein, N-terminal domain"/>
    <property type="match status" value="1"/>
</dbReference>
<evidence type="ECO:0000256" key="5">
    <source>
        <dbReference type="ARBA" id="ARBA00023163"/>
    </source>
</evidence>
<dbReference type="Proteomes" id="UP000000343">
    <property type="component" value="Chromosome"/>
</dbReference>
<dbReference type="GO" id="GO:0003746">
    <property type="term" value="F:translation elongation factor activity"/>
    <property type="evidence" value="ECO:0007669"/>
    <property type="project" value="UniProtKB-KW"/>
</dbReference>
<evidence type="ECO:0000256" key="1">
    <source>
        <dbReference type="ARBA" id="ARBA00008213"/>
    </source>
</evidence>
<dbReference type="InterPro" id="IPR001437">
    <property type="entry name" value="Tscrpt_elong_fac_GreA/B_C"/>
</dbReference>
<dbReference type="Gene3D" id="3.10.50.30">
    <property type="entry name" value="Transcription elongation factor, GreA/GreB, C-terminal domain"/>
    <property type="match status" value="1"/>
</dbReference>
<keyword evidence="11" id="KW-0648">Protein biosynthesis</keyword>
<reference evidence="12" key="1">
    <citation type="submission" date="2011-01" db="EMBL/GenBank/DDBJ databases">
        <title>Complete sequence of chromosome of Acidobacterium sp. MP5ACTX9.</title>
        <authorList>
            <consortium name="US DOE Joint Genome Institute"/>
            <person name="Lucas S."/>
            <person name="Copeland A."/>
            <person name="Lapidus A."/>
            <person name="Cheng J.-F."/>
            <person name="Goodwin L."/>
            <person name="Pitluck S."/>
            <person name="Teshima H."/>
            <person name="Detter J.C."/>
            <person name="Han C."/>
            <person name="Tapia R."/>
            <person name="Land M."/>
            <person name="Hauser L."/>
            <person name="Kyrpides N."/>
            <person name="Ivanova N."/>
            <person name="Ovchinnikova G."/>
            <person name="Pagani I."/>
            <person name="Rawat S.R."/>
            <person name="Mannisto M."/>
            <person name="Haggblom M.M."/>
            <person name="Woyke T."/>
        </authorList>
    </citation>
    <scope>NUCLEOTIDE SEQUENCE [LARGE SCALE GENOMIC DNA]</scope>
    <source>
        <strain evidence="12">MP5ACTX9</strain>
    </source>
</reference>
<dbReference type="RefSeq" id="WP_013582031.1">
    <property type="nucleotide sequence ID" value="NC_015064.1"/>
</dbReference>
<dbReference type="GO" id="GO:0032784">
    <property type="term" value="P:regulation of DNA-templated transcription elongation"/>
    <property type="evidence" value="ECO:0007669"/>
    <property type="project" value="UniProtKB-UniRule"/>
</dbReference>
<keyword evidence="11" id="KW-0251">Elongation factor</keyword>
<comment type="similarity">
    <text evidence="1 8">Belongs to the GreA/GreB family.</text>
</comment>
<evidence type="ECO:0000256" key="6">
    <source>
        <dbReference type="ARBA" id="ARBA00024916"/>
    </source>
</evidence>
<proteinExistence type="inferred from homology"/>
<evidence type="ECO:0000313" key="12">
    <source>
        <dbReference type="Proteomes" id="UP000000343"/>
    </source>
</evidence>
<name>E8WVW3_GRATM</name>
<dbReference type="Pfam" id="PF03449">
    <property type="entry name" value="GreA_GreB_N"/>
    <property type="match status" value="1"/>
</dbReference>
<feature type="domain" description="Transcription elongation factor GreA/GreB N-terminal" evidence="10">
    <location>
        <begin position="7"/>
        <end position="65"/>
    </location>
</feature>
<evidence type="ECO:0000256" key="3">
    <source>
        <dbReference type="ARBA" id="ARBA00023015"/>
    </source>
</evidence>
<keyword evidence="4 8" id="KW-0238">DNA-binding</keyword>
<evidence type="ECO:0000256" key="7">
    <source>
        <dbReference type="ARBA" id="ARBA00030776"/>
    </source>
</evidence>
<dbReference type="AlphaFoldDB" id="E8WVW3"/>
<evidence type="ECO:0000259" key="9">
    <source>
        <dbReference type="Pfam" id="PF01272"/>
    </source>
</evidence>
<dbReference type="SUPFAM" id="SSF54534">
    <property type="entry name" value="FKBP-like"/>
    <property type="match status" value="1"/>
</dbReference>
<evidence type="ECO:0000256" key="2">
    <source>
        <dbReference type="ARBA" id="ARBA00013729"/>
    </source>
</evidence>
<dbReference type="InterPro" id="IPR023459">
    <property type="entry name" value="Tscrpt_elong_fac_GreA/B_fam"/>
</dbReference>
<dbReference type="Pfam" id="PF01272">
    <property type="entry name" value="GreA_GreB"/>
    <property type="match status" value="1"/>
</dbReference>
<dbReference type="HOGENOM" id="CLU_101379_2_0_0"/>
<dbReference type="GO" id="GO:0070063">
    <property type="term" value="F:RNA polymerase binding"/>
    <property type="evidence" value="ECO:0007669"/>
    <property type="project" value="InterPro"/>
</dbReference>
<comment type="function">
    <text evidence="6 8">Necessary for efficient RNA polymerase transcription elongation past template-encoded arresting sites. The arresting sites in DNA have the property of trapping a certain fraction of elongating RNA polymerases that pass through, resulting in locked ternary complexes. Cleavage of the nascent transcript by cleavage factors such as GreA or GreB allows the resumption of elongation from the new 3'terminus. GreA releases sequences of 2 to 3 nucleotides.</text>
</comment>
<dbReference type="PROSITE" id="PS00830">
    <property type="entry name" value="GREAB_2"/>
    <property type="match status" value="1"/>
</dbReference>
<dbReference type="Gene3D" id="1.10.287.180">
    <property type="entry name" value="Transcription elongation factor, GreA/GreB, N-terminal domain"/>
    <property type="match status" value="1"/>
</dbReference>
<feature type="domain" description="Transcription elongation factor GreA/GreB C-terminal" evidence="9">
    <location>
        <begin position="76"/>
        <end position="149"/>
    </location>
</feature>
<dbReference type="GO" id="GO:0003677">
    <property type="term" value="F:DNA binding"/>
    <property type="evidence" value="ECO:0007669"/>
    <property type="project" value="UniProtKB-UniRule"/>
</dbReference>
<dbReference type="HAMAP" id="MF_00105">
    <property type="entry name" value="GreA_GreB"/>
    <property type="match status" value="1"/>
</dbReference>
<keyword evidence="5 8" id="KW-0804">Transcription</keyword>
<dbReference type="InterPro" id="IPR036953">
    <property type="entry name" value="GreA/GreB_C_sf"/>
</dbReference>
<dbReference type="eggNOG" id="COG0782">
    <property type="taxonomic scope" value="Bacteria"/>
</dbReference>
<evidence type="ECO:0000256" key="4">
    <source>
        <dbReference type="ARBA" id="ARBA00023125"/>
    </source>
</evidence>
<organism evidence="12">
    <name type="scientific">Granulicella tundricola (strain ATCC BAA-1859 / DSM 23138 / MP5ACTX9)</name>
    <dbReference type="NCBI Taxonomy" id="1198114"/>
    <lineage>
        <taxon>Bacteria</taxon>
        <taxon>Pseudomonadati</taxon>
        <taxon>Acidobacteriota</taxon>
        <taxon>Terriglobia</taxon>
        <taxon>Terriglobales</taxon>
        <taxon>Acidobacteriaceae</taxon>
        <taxon>Granulicella</taxon>
    </lineage>
</organism>
<keyword evidence="12" id="KW-1185">Reference proteome</keyword>
<dbReference type="FunFam" id="3.10.50.30:FF:000001">
    <property type="entry name" value="Transcription elongation factor GreA"/>
    <property type="match status" value="1"/>
</dbReference>
<gene>
    <name evidence="8" type="primary">greA</name>
    <name evidence="11" type="ordered locus">AciX9_3721</name>
</gene>
<evidence type="ECO:0000256" key="8">
    <source>
        <dbReference type="HAMAP-Rule" id="MF_00105"/>
    </source>
</evidence>
<dbReference type="InterPro" id="IPR018151">
    <property type="entry name" value="TF_GreA/GreB_CS"/>
</dbReference>
<dbReference type="PaxDb" id="1198114-AciX9_3721"/>
<dbReference type="PANTHER" id="PTHR30437:SF4">
    <property type="entry name" value="TRANSCRIPTION ELONGATION FACTOR GREA"/>
    <property type="match status" value="1"/>
</dbReference>